<dbReference type="AlphaFoldDB" id="A0A1E5H5N6"/>
<protein>
    <submittedName>
        <fullName evidence="1">ABC transporter permease</fullName>
    </submittedName>
</protein>
<keyword evidence="2" id="KW-1185">Reference proteome</keyword>
<evidence type="ECO:0000313" key="2">
    <source>
        <dbReference type="Proteomes" id="UP000095094"/>
    </source>
</evidence>
<dbReference type="EMBL" id="MIJY01000001">
    <property type="protein sequence ID" value="OEG20277.1"/>
    <property type="molecule type" value="Genomic_DNA"/>
</dbReference>
<sequence length="280" mass="33089">MYCLKLRYQVKKVNDFFMIQDCITSEAVMAFKVKDIAFNKLKEIIYHGIEETAEEPEAKLGKQLLKKDADLFIQYEKKESRELLNLVRNYTEFFSSYFISTEAIQEYLEFSESIIDTGKVFTIQLFLEGKFPNVQDFLEKLPFVKTIYSEQQQAEVDLLIGTQKEITEIENIENFATYVLALSCQETSLEIGPLINATKFEVPDFQIEKEHDAAIMHHEELLMCFFLERILFIQLFNLYNKMRQNEFFPTRNKVCINRMDLQGYSEMVTLYPKYLVEFVV</sequence>
<organism evidence="1 2">
    <name type="scientific">Enterococcus termitis</name>
    <dbReference type="NCBI Taxonomy" id="332950"/>
    <lineage>
        <taxon>Bacteria</taxon>
        <taxon>Bacillati</taxon>
        <taxon>Bacillota</taxon>
        <taxon>Bacilli</taxon>
        <taxon>Lactobacillales</taxon>
        <taxon>Enterococcaceae</taxon>
        <taxon>Enterococcus</taxon>
    </lineage>
</organism>
<gene>
    <name evidence="1" type="ORF">BCR25_00150</name>
</gene>
<accession>A0A1E5H5N6</accession>
<dbReference type="Proteomes" id="UP000095094">
    <property type="component" value="Unassembled WGS sequence"/>
</dbReference>
<reference evidence="2" key="1">
    <citation type="submission" date="2016-09" db="EMBL/GenBank/DDBJ databases">
        <authorList>
            <person name="Gulvik C.A."/>
        </authorList>
    </citation>
    <scope>NUCLEOTIDE SEQUENCE [LARGE SCALE GENOMIC DNA]</scope>
    <source>
        <strain evidence="2">LMG 8895</strain>
    </source>
</reference>
<proteinExistence type="predicted"/>
<comment type="caution">
    <text evidence="1">The sequence shown here is derived from an EMBL/GenBank/DDBJ whole genome shotgun (WGS) entry which is preliminary data.</text>
</comment>
<dbReference type="RefSeq" id="WP_069661590.1">
    <property type="nucleotide sequence ID" value="NZ_JBHUJJ010000001.1"/>
</dbReference>
<dbReference type="OrthoDB" id="2968579at2"/>
<name>A0A1E5H5N6_9ENTE</name>
<evidence type="ECO:0000313" key="1">
    <source>
        <dbReference type="EMBL" id="OEG20277.1"/>
    </source>
</evidence>